<dbReference type="GO" id="GO:0005506">
    <property type="term" value="F:iron ion binding"/>
    <property type="evidence" value="ECO:0007669"/>
    <property type="project" value="InterPro"/>
</dbReference>
<evidence type="ECO:0000256" key="3">
    <source>
        <dbReference type="ARBA" id="ARBA00022723"/>
    </source>
</evidence>
<dbReference type="SUPFAM" id="SSF48264">
    <property type="entry name" value="Cytochrome P450"/>
    <property type="match status" value="1"/>
</dbReference>
<sequence>MVEIEIKSLLATLASPESLMGVLLLAGALLLFRSTLFGPDLSHIPVVDAELTRAQRWENFRKDQKGVYARGYQQVFIRGSAFLRRSLNKVQFNGVFYVDSPEGRRVVLPPHLMDEIKNMKEEYLDNIGALNEQQMPQWTGVQATTPFMNHLVKSNLTVALNRINPRLARTAAEAVEAEMPSCPDWTQLPFSEKLLRIVAIVSGDIFLGPEMCRNEDYLGLSINYTENAFKTIYKLRTYWMPLRPIVSRLLPGVKALERERAKNSKLLRPLIKQRRKLMEQGGELPDDMLQWSLEKASKFPDEIKSDDDIALLQLRLSMSAIHTTSLTGTVLLADICSIPGLLQELRAEWEAVLERSGGEFSTKALYEMKLLDSVMKESQRMHMLGPAMYHNKTRRGITLSDGTYIPAGVPLRCATLAGSRDPAHWPNPDKFDPYRFLKLRQASEEEAGKHQFVTVQKEMMSFGYGKHACSGRFFAANELKIIFINILRKYDVETREGKLNRRGQPEFFWKNVL</sequence>
<comment type="similarity">
    <text evidence="2">Belongs to the cytochrome P450 family.</text>
</comment>
<dbReference type="Pfam" id="PF00067">
    <property type="entry name" value="p450"/>
    <property type="match status" value="1"/>
</dbReference>
<evidence type="ECO:0000256" key="1">
    <source>
        <dbReference type="ARBA" id="ARBA00001971"/>
    </source>
</evidence>
<keyword evidence="8" id="KW-1185">Reference proteome</keyword>
<evidence type="ECO:0000256" key="2">
    <source>
        <dbReference type="ARBA" id="ARBA00010617"/>
    </source>
</evidence>
<evidence type="ECO:0000313" key="7">
    <source>
        <dbReference type="EMBL" id="TID25735.1"/>
    </source>
</evidence>
<dbReference type="EMBL" id="SNSC02000003">
    <property type="protein sequence ID" value="TID25735.1"/>
    <property type="molecule type" value="Genomic_DNA"/>
</dbReference>
<dbReference type="CDD" id="cd11041">
    <property type="entry name" value="CYP503A1-like"/>
    <property type="match status" value="1"/>
</dbReference>
<organism evidence="7 8">
    <name type="scientific">Venturia nashicola</name>
    <dbReference type="NCBI Taxonomy" id="86259"/>
    <lineage>
        <taxon>Eukaryota</taxon>
        <taxon>Fungi</taxon>
        <taxon>Dikarya</taxon>
        <taxon>Ascomycota</taxon>
        <taxon>Pezizomycotina</taxon>
        <taxon>Dothideomycetes</taxon>
        <taxon>Pleosporomycetidae</taxon>
        <taxon>Venturiales</taxon>
        <taxon>Venturiaceae</taxon>
        <taxon>Venturia</taxon>
    </lineage>
</organism>
<dbReference type="Gene3D" id="1.10.630.10">
    <property type="entry name" value="Cytochrome P450"/>
    <property type="match status" value="1"/>
</dbReference>
<evidence type="ECO:0000256" key="4">
    <source>
        <dbReference type="ARBA" id="ARBA00023002"/>
    </source>
</evidence>
<evidence type="ECO:0000313" key="8">
    <source>
        <dbReference type="Proteomes" id="UP000298493"/>
    </source>
</evidence>
<dbReference type="GO" id="GO:0004497">
    <property type="term" value="F:monooxygenase activity"/>
    <property type="evidence" value="ECO:0007669"/>
    <property type="project" value="InterPro"/>
</dbReference>
<name>A0A4Z1PAS1_9PEZI</name>
<dbReference type="GO" id="GO:0016705">
    <property type="term" value="F:oxidoreductase activity, acting on paired donors, with incorporation or reduction of molecular oxygen"/>
    <property type="evidence" value="ECO:0007669"/>
    <property type="project" value="InterPro"/>
</dbReference>
<dbReference type="Proteomes" id="UP000298493">
    <property type="component" value="Unassembled WGS sequence"/>
</dbReference>
<dbReference type="InterPro" id="IPR001128">
    <property type="entry name" value="Cyt_P450"/>
</dbReference>
<keyword evidence="5 6" id="KW-0408">Iron</keyword>
<dbReference type="PRINTS" id="PR00465">
    <property type="entry name" value="EP450IV"/>
</dbReference>
<dbReference type="STRING" id="86259.A0A4Z1PAS1"/>
<dbReference type="PANTHER" id="PTHR46206:SF7">
    <property type="entry name" value="P450, PUTATIVE (EUROFUNG)-RELATED"/>
    <property type="match status" value="1"/>
</dbReference>
<gene>
    <name evidence="7" type="ORF">E6O75_ATG03598</name>
</gene>
<comment type="caution">
    <text evidence="7">The sequence shown here is derived from an EMBL/GenBank/DDBJ whole genome shotgun (WGS) entry which is preliminary data.</text>
</comment>
<dbReference type="AlphaFoldDB" id="A0A4Z1PAS1"/>
<keyword evidence="3 6" id="KW-0479">Metal-binding</keyword>
<keyword evidence="4" id="KW-0560">Oxidoreductase</keyword>
<comment type="cofactor">
    <cofactor evidence="1 6">
        <name>heme</name>
        <dbReference type="ChEBI" id="CHEBI:30413"/>
    </cofactor>
</comment>
<proteinExistence type="inferred from homology"/>
<evidence type="ECO:0000256" key="6">
    <source>
        <dbReference type="PIRSR" id="PIRSR602403-1"/>
    </source>
</evidence>
<evidence type="ECO:0000256" key="5">
    <source>
        <dbReference type="ARBA" id="ARBA00023004"/>
    </source>
</evidence>
<dbReference type="InterPro" id="IPR036396">
    <property type="entry name" value="Cyt_P450_sf"/>
</dbReference>
<feature type="binding site" description="axial binding residue" evidence="6">
    <location>
        <position position="469"/>
    </location>
    <ligand>
        <name>heme</name>
        <dbReference type="ChEBI" id="CHEBI:30413"/>
    </ligand>
    <ligandPart>
        <name>Fe</name>
        <dbReference type="ChEBI" id="CHEBI:18248"/>
    </ligandPart>
</feature>
<keyword evidence="6" id="KW-0349">Heme</keyword>
<dbReference type="InterPro" id="IPR002403">
    <property type="entry name" value="Cyt_P450_E_grp-IV"/>
</dbReference>
<accession>A0A4Z1PAS1</accession>
<reference evidence="7 8" key="1">
    <citation type="submission" date="2019-04" db="EMBL/GenBank/DDBJ databases">
        <title>High contiguity whole genome sequence and gene annotation resource for two Venturia nashicola isolates.</title>
        <authorList>
            <person name="Prokchorchik M."/>
            <person name="Won K."/>
            <person name="Lee Y."/>
            <person name="Choi E.D."/>
            <person name="Segonzac C."/>
            <person name="Sohn K.H."/>
        </authorList>
    </citation>
    <scope>NUCLEOTIDE SEQUENCE [LARGE SCALE GENOMIC DNA]</scope>
    <source>
        <strain evidence="7 8">PRI2</strain>
    </source>
</reference>
<dbReference type="GO" id="GO:0020037">
    <property type="term" value="F:heme binding"/>
    <property type="evidence" value="ECO:0007669"/>
    <property type="project" value="InterPro"/>
</dbReference>
<protein>
    <submittedName>
        <fullName evidence="7">Cytochrome P450</fullName>
    </submittedName>
</protein>
<dbReference type="PANTHER" id="PTHR46206">
    <property type="entry name" value="CYTOCHROME P450"/>
    <property type="match status" value="1"/>
</dbReference>